<name>A0A6A5RAV4_9PLEO</name>
<dbReference type="AlphaFoldDB" id="A0A6A5RAV4"/>
<sequence>TNTMLRDTIFSFLGKPTRLDNARKHISLATLRLPHKIGTWKCICGHTNSIYHLSGHLHPLGIMACARDDCGLTWHPSTNPITPHHRSDLVVHVRLPDPKKSSDEETPYILPSPKKTVLQNIEDGACPEGYGYVCLNEKCGLSWATRVVKEWPWGSGRKILAVGGRRWKGSCLCGRWVQVGGGFAVFEVVRR</sequence>
<reference evidence="2" key="1">
    <citation type="journal article" date="2020" name="Stud. Mycol.">
        <title>101 Dothideomycetes genomes: a test case for predicting lifestyles and emergence of pathogens.</title>
        <authorList>
            <person name="Haridas S."/>
            <person name="Albert R."/>
            <person name="Binder M."/>
            <person name="Bloem J."/>
            <person name="Labutti K."/>
            <person name="Salamov A."/>
            <person name="Andreopoulos B."/>
            <person name="Baker S."/>
            <person name="Barry K."/>
            <person name="Bills G."/>
            <person name="Bluhm B."/>
            <person name="Cannon C."/>
            <person name="Castanera R."/>
            <person name="Culley D."/>
            <person name="Daum C."/>
            <person name="Ezra D."/>
            <person name="Gonzalez J."/>
            <person name="Henrissat B."/>
            <person name="Kuo A."/>
            <person name="Liang C."/>
            <person name="Lipzen A."/>
            <person name="Lutzoni F."/>
            <person name="Magnuson J."/>
            <person name="Mondo S."/>
            <person name="Nolan M."/>
            <person name="Ohm R."/>
            <person name="Pangilinan J."/>
            <person name="Park H.-J."/>
            <person name="Ramirez L."/>
            <person name="Alfaro M."/>
            <person name="Sun H."/>
            <person name="Tritt A."/>
            <person name="Yoshinaga Y."/>
            <person name="Zwiers L.-H."/>
            <person name="Turgeon B."/>
            <person name="Goodwin S."/>
            <person name="Spatafora J."/>
            <person name="Crous P."/>
            <person name="Grigoriev I."/>
        </authorList>
    </citation>
    <scope>NUCLEOTIDE SEQUENCE</scope>
    <source>
        <strain evidence="2">CBS 183.55</strain>
    </source>
</reference>
<dbReference type="EMBL" id="ML978994">
    <property type="protein sequence ID" value="KAF1924410.1"/>
    <property type="molecule type" value="Genomic_DNA"/>
</dbReference>
<dbReference type="Pfam" id="PF26652">
    <property type="entry name" value="Zn_ribbon_double"/>
    <property type="match status" value="1"/>
</dbReference>
<organism evidence="2 3">
    <name type="scientific">Didymella exigua CBS 183.55</name>
    <dbReference type="NCBI Taxonomy" id="1150837"/>
    <lineage>
        <taxon>Eukaryota</taxon>
        <taxon>Fungi</taxon>
        <taxon>Dikarya</taxon>
        <taxon>Ascomycota</taxon>
        <taxon>Pezizomycotina</taxon>
        <taxon>Dothideomycetes</taxon>
        <taxon>Pleosporomycetidae</taxon>
        <taxon>Pleosporales</taxon>
        <taxon>Pleosporineae</taxon>
        <taxon>Didymellaceae</taxon>
        <taxon>Didymella</taxon>
    </lineage>
</organism>
<dbReference type="RefSeq" id="XP_033444663.1">
    <property type="nucleotide sequence ID" value="XM_033596908.1"/>
</dbReference>
<evidence type="ECO:0000259" key="1">
    <source>
        <dbReference type="Pfam" id="PF26652"/>
    </source>
</evidence>
<dbReference type="GeneID" id="54354575"/>
<protein>
    <recommendedName>
        <fullName evidence="1">Probable double zinc ribbon domain-containing protein</fullName>
    </recommendedName>
</protein>
<keyword evidence="3" id="KW-1185">Reference proteome</keyword>
<accession>A0A6A5RAV4</accession>
<evidence type="ECO:0000313" key="2">
    <source>
        <dbReference type="EMBL" id="KAF1924410.1"/>
    </source>
</evidence>
<dbReference type="OrthoDB" id="3765785at2759"/>
<gene>
    <name evidence="2" type="ORF">M421DRAFT_72713</name>
</gene>
<feature type="domain" description="Probable double zinc ribbon" evidence="1">
    <location>
        <begin position="38"/>
        <end position="177"/>
    </location>
</feature>
<dbReference type="Proteomes" id="UP000800082">
    <property type="component" value="Unassembled WGS sequence"/>
</dbReference>
<feature type="non-terminal residue" evidence="2">
    <location>
        <position position="1"/>
    </location>
</feature>
<evidence type="ECO:0000313" key="3">
    <source>
        <dbReference type="Proteomes" id="UP000800082"/>
    </source>
</evidence>
<proteinExistence type="predicted"/>
<dbReference type="InterPro" id="IPR058253">
    <property type="entry name" value="Zn_ribbon_double"/>
</dbReference>